<feature type="domain" description="C2H2-type" evidence="10">
    <location>
        <begin position="671"/>
        <end position="698"/>
    </location>
</feature>
<dbReference type="FunFam" id="3.30.160.60:FF:000688">
    <property type="entry name" value="zinc finger protein 197 isoform X1"/>
    <property type="match status" value="1"/>
</dbReference>
<keyword evidence="11" id="KW-1185">Reference proteome</keyword>
<feature type="domain" description="C2H2-type" evidence="10">
    <location>
        <begin position="926"/>
        <end position="953"/>
    </location>
</feature>
<keyword evidence="6" id="KW-0238">DNA-binding</keyword>
<dbReference type="InterPro" id="IPR013087">
    <property type="entry name" value="Znf_C2H2_type"/>
</dbReference>
<dbReference type="OrthoDB" id="5383296at2759"/>
<feature type="domain" description="C2H2-type" evidence="10">
    <location>
        <begin position="796"/>
        <end position="823"/>
    </location>
</feature>
<accession>A0A6J0H481</accession>
<evidence type="ECO:0000313" key="11">
    <source>
        <dbReference type="Proteomes" id="UP000504624"/>
    </source>
</evidence>
<dbReference type="RefSeq" id="XP_017668479.1">
    <property type="nucleotide sequence ID" value="XM_017812990.1"/>
</dbReference>
<dbReference type="GO" id="GO:0003677">
    <property type="term" value="F:DNA binding"/>
    <property type="evidence" value="ECO:0007669"/>
    <property type="project" value="UniProtKB-KW"/>
</dbReference>
<evidence type="ECO:0000256" key="7">
    <source>
        <dbReference type="ARBA" id="ARBA00023242"/>
    </source>
</evidence>
<dbReference type="PANTHER" id="PTHR24392">
    <property type="entry name" value="ZINC FINGER PROTEIN"/>
    <property type="match status" value="1"/>
</dbReference>
<dbReference type="GO" id="GO:0008270">
    <property type="term" value="F:zinc ion binding"/>
    <property type="evidence" value="ECO:0007669"/>
    <property type="project" value="UniProtKB-KW"/>
</dbReference>
<dbReference type="GeneID" id="108496354"/>
<dbReference type="PROSITE" id="PS00028">
    <property type="entry name" value="ZINC_FINGER_C2H2_1"/>
    <property type="match status" value="7"/>
</dbReference>
<keyword evidence="3" id="KW-0677">Repeat</keyword>
<feature type="domain" description="C2H2-type" evidence="10">
    <location>
        <begin position="699"/>
        <end position="726"/>
    </location>
</feature>
<name>A0A6J0H481_9PASS</name>
<feature type="compositionally biased region" description="Basic residues" evidence="9">
    <location>
        <begin position="330"/>
        <end position="343"/>
    </location>
</feature>
<evidence type="ECO:0000256" key="1">
    <source>
        <dbReference type="ARBA" id="ARBA00004123"/>
    </source>
</evidence>
<feature type="domain" description="C2H2-type" evidence="10">
    <location>
        <begin position="977"/>
        <end position="999"/>
    </location>
</feature>
<protein>
    <submittedName>
        <fullName evidence="12">Zinc finger protein 420-like</fullName>
    </submittedName>
</protein>
<dbReference type="Proteomes" id="UP000504624">
    <property type="component" value="Unplaced"/>
</dbReference>
<evidence type="ECO:0000313" key="12">
    <source>
        <dbReference type="RefSeq" id="XP_017668479.1"/>
    </source>
</evidence>
<gene>
    <name evidence="12" type="primary">LOC108496354</name>
</gene>
<evidence type="ECO:0000256" key="9">
    <source>
        <dbReference type="SAM" id="MobiDB-lite"/>
    </source>
</evidence>
<dbReference type="SMART" id="SM00355">
    <property type="entry name" value="ZnF_C2H2"/>
    <property type="match status" value="16"/>
</dbReference>
<dbReference type="FunFam" id="3.30.160.60:FF:000446">
    <property type="entry name" value="Zinc finger protein"/>
    <property type="match status" value="1"/>
</dbReference>
<dbReference type="GO" id="GO:0032502">
    <property type="term" value="P:developmental process"/>
    <property type="evidence" value="ECO:0007669"/>
    <property type="project" value="UniProtKB-ARBA"/>
</dbReference>
<feature type="domain" description="C2H2-type" evidence="10">
    <location>
        <begin position="403"/>
        <end position="430"/>
    </location>
</feature>
<dbReference type="AlphaFoldDB" id="A0A6J0H481"/>
<feature type="domain" description="C2H2-type" evidence="10">
    <location>
        <begin position="824"/>
        <end position="851"/>
    </location>
</feature>
<dbReference type="SUPFAM" id="SSF57667">
    <property type="entry name" value="beta-beta-alpha zinc fingers"/>
    <property type="match status" value="7"/>
</dbReference>
<evidence type="ECO:0000259" key="10">
    <source>
        <dbReference type="PROSITE" id="PS50157"/>
    </source>
</evidence>
<dbReference type="GO" id="GO:0005634">
    <property type="term" value="C:nucleus"/>
    <property type="evidence" value="ECO:0007669"/>
    <property type="project" value="UniProtKB-SubCell"/>
</dbReference>
<reference evidence="12" key="1">
    <citation type="submission" date="2025-08" db="UniProtKB">
        <authorList>
            <consortium name="RefSeq"/>
        </authorList>
    </citation>
    <scope>IDENTIFICATION</scope>
</reference>
<keyword evidence="2" id="KW-0479">Metal-binding</keyword>
<sequence>MPGIPEPEGDSEPDVFQIVLPITVLVLSDEDFLQGDAEEQDVSVPEVEQDFNLNNSVCLKDVVAPSNDCSSVGSWDENKTISNEDSCIKYSEEKWLVEGVCNAKKSSLSDGCDADLEQCGQNCTLPTSPYKTEINKTSGGKECDGGFQKIPPLLSAGREVRDDTSPWMLPAVPKKEEEPGSVAGVLCDGSPEGQPEIHKEMEAVAEIEVTKGVAFHQGKGSENKKVEKERECENGALANQQEGLVWQSNTLTLSHLSETSRSTNKHERLNSKCRFCSSMYKCSAHLKKHIYSAHKDEKIHKCCFCKRTFFFFFNLKNHLKLHKKITRLQKARKNRTNARKGRQRTSETKKRERKYENFFVKIERDFTPLCVPVSFSCRMCFFASSNPRSFIHHMKGHKERPPYQCPQCDYSCTTFSCLLTHMYWHAGYKLYQCRFCSFFSLYFASMVRHSSIHTGAKPCSWEFFQSAFSSSLELKRHRRLHTGTETCQGQELDWVSGRKRTRRSLKNYSCAERNLVFYAKGDLSLHKKFHEQFEANGYRDQSKKYHKIGKAESDSQGHVSLFGRENDCLSGAMLASEVDCEQAGDVQGNKKMCSGKKFPENSLGSNSLAITGNRSEVTRTSHKMDAVLYKEEPLFKSEASHSQVQDDSAYHTFVENSKDSCSSTSNTFRTYMCQHCSYATDVQNNFRLHLKIHTDERPFVCKDCNKTFKTSNRLQKHSLLHVKNEQKLGSCLYVEKCLENLELHREIHGGTCPERDFGSSEGSNSSLLGSKVFGVRPDVQRDSKNDLLAQSQPSFYQCAECRYNTYSLSNLELHIRTHTGEKPYSCTVCQMKFRTSSHLKRHRVTHFNTEHFKCRNCDYSTNQWLALKRHLASHSGEGSSSLGTAHLCEHKELPVKTYRCEECGYCTAHNGNMKPHLRIHTGEKPFQCGQCALAFRTSSHLKRHLLTHSRLRCRRCKYSTLDKGAFQKHIKTHRKKYTCERCNVALPTQKLLEKHKRQHKDGI</sequence>
<feature type="domain" description="C2H2-type" evidence="10">
    <location>
        <begin position="852"/>
        <end position="879"/>
    </location>
</feature>
<feature type="domain" description="C2H2-type" evidence="10">
    <location>
        <begin position="431"/>
        <end position="458"/>
    </location>
</feature>
<dbReference type="FunFam" id="3.30.160.60:FF:000624">
    <property type="entry name" value="zinc finger protein 697"/>
    <property type="match status" value="1"/>
</dbReference>
<evidence type="ECO:0000256" key="8">
    <source>
        <dbReference type="PROSITE-ProRule" id="PRU00042"/>
    </source>
</evidence>
<evidence type="ECO:0000256" key="6">
    <source>
        <dbReference type="ARBA" id="ARBA00023125"/>
    </source>
</evidence>
<dbReference type="Gene3D" id="3.30.160.60">
    <property type="entry name" value="Classic Zinc Finger"/>
    <property type="match status" value="8"/>
</dbReference>
<proteinExistence type="predicted"/>
<comment type="subcellular location">
    <subcellularLocation>
        <location evidence="1">Nucleus</location>
    </subcellularLocation>
</comment>
<dbReference type="Pfam" id="PF00096">
    <property type="entry name" value="zf-C2H2"/>
    <property type="match status" value="3"/>
</dbReference>
<dbReference type="FunFam" id="3.30.160.60:FF:000202">
    <property type="entry name" value="Zinc finger protein 574"/>
    <property type="match status" value="1"/>
</dbReference>
<keyword evidence="5" id="KW-0862">Zinc</keyword>
<feature type="domain" description="C2H2-type" evidence="10">
    <location>
        <begin position="300"/>
        <end position="322"/>
    </location>
</feature>
<feature type="domain" description="C2H2-type" evidence="10">
    <location>
        <begin position="271"/>
        <end position="299"/>
    </location>
</feature>
<evidence type="ECO:0000256" key="2">
    <source>
        <dbReference type="ARBA" id="ARBA00022723"/>
    </source>
</evidence>
<evidence type="ECO:0000256" key="3">
    <source>
        <dbReference type="ARBA" id="ARBA00022737"/>
    </source>
</evidence>
<dbReference type="PANTHER" id="PTHR24392:SF56">
    <property type="entry name" value="ZINC FINGER PROTEIN 510"/>
    <property type="match status" value="1"/>
</dbReference>
<keyword evidence="4 8" id="KW-0863">Zinc-finger</keyword>
<feature type="domain" description="C2H2-type" evidence="10">
    <location>
        <begin position="898"/>
        <end position="925"/>
    </location>
</feature>
<feature type="region of interest" description="Disordered" evidence="9">
    <location>
        <begin position="330"/>
        <end position="350"/>
    </location>
</feature>
<organism evidence="11 12">
    <name type="scientific">Lepidothrix coronata</name>
    <name type="common">blue-crowned manakin</name>
    <dbReference type="NCBI Taxonomy" id="321398"/>
    <lineage>
        <taxon>Eukaryota</taxon>
        <taxon>Metazoa</taxon>
        <taxon>Chordata</taxon>
        <taxon>Craniata</taxon>
        <taxon>Vertebrata</taxon>
        <taxon>Euteleostomi</taxon>
        <taxon>Archelosauria</taxon>
        <taxon>Archosauria</taxon>
        <taxon>Dinosauria</taxon>
        <taxon>Saurischia</taxon>
        <taxon>Theropoda</taxon>
        <taxon>Coelurosauria</taxon>
        <taxon>Aves</taxon>
        <taxon>Neognathae</taxon>
        <taxon>Neoaves</taxon>
        <taxon>Telluraves</taxon>
        <taxon>Australaves</taxon>
        <taxon>Passeriformes</taxon>
        <taxon>Pipridae</taxon>
        <taxon>Lepidothrix</taxon>
    </lineage>
</organism>
<evidence type="ECO:0000256" key="4">
    <source>
        <dbReference type="ARBA" id="ARBA00022771"/>
    </source>
</evidence>
<evidence type="ECO:0000256" key="5">
    <source>
        <dbReference type="ARBA" id="ARBA00022833"/>
    </source>
</evidence>
<keyword evidence="7" id="KW-0539">Nucleus</keyword>
<dbReference type="PROSITE" id="PS50157">
    <property type="entry name" value="ZINC_FINGER_C2H2_2"/>
    <property type="match status" value="12"/>
</dbReference>
<dbReference type="InterPro" id="IPR036236">
    <property type="entry name" value="Znf_C2H2_sf"/>
</dbReference>